<evidence type="ECO:0000313" key="1">
    <source>
        <dbReference type="EMBL" id="CAF4332591.1"/>
    </source>
</evidence>
<feature type="non-terminal residue" evidence="1">
    <location>
        <position position="1"/>
    </location>
</feature>
<name>A0A8S2UAJ2_9BILA</name>
<evidence type="ECO:0000313" key="2">
    <source>
        <dbReference type="Proteomes" id="UP000681720"/>
    </source>
</evidence>
<sequence length="35" mass="3799">PAEQLMKSDGHTLLSFPQLLISITTLTQIPDDACT</sequence>
<organism evidence="1 2">
    <name type="scientific">Rotaria magnacalcarata</name>
    <dbReference type="NCBI Taxonomy" id="392030"/>
    <lineage>
        <taxon>Eukaryota</taxon>
        <taxon>Metazoa</taxon>
        <taxon>Spiralia</taxon>
        <taxon>Gnathifera</taxon>
        <taxon>Rotifera</taxon>
        <taxon>Eurotatoria</taxon>
        <taxon>Bdelloidea</taxon>
        <taxon>Philodinida</taxon>
        <taxon>Philodinidae</taxon>
        <taxon>Rotaria</taxon>
    </lineage>
</organism>
<proteinExistence type="predicted"/>
<comment type="caution">
    <text evidence="1">The sequence shown here is derived from an EMBL/GenBank/DDBJ whole genome shotgun (WGS) entry which is preliminary data.</text>
</comment>
<gene>
    <name evidence="1" type="ORF">GIL414_LOCUS27199</name>
</gene>
<dbReference type="AlphaFoldDB" id="A0A8S2UAJ2"/>
<protein>
    <submittedName>
        <fullName evidence="1">Uncharacterized protein</fullName>
    </submittedName>
</protein>
<dbReference type="EMBL" id="CAJOBJ010042244">
    <property type="protein sequence ID" value="CAF4332591.1"/>
    <property type="molecule type" value="Genomic_DNA"/>
</dbReference>
<reference evidence="1" key="1">
    <citation type="submission" date="2021-02" db="EMBL/GenBank/DDBJ databases">
        <authorList>
            <person name="Nowell W R."/>
        </authorList>
    </citation>
    <scope>NUCLEOTIDE SEQUENCE</scope>
</reference>
<dbReference type="Proteomes" id="UP000681720">
    <property type="component" value="Unassembled WGS sequence"/>
</dbReference>
<accession>A0A8S2UAJ2</accession>